<comment type="caution">
    <text evidence="2">The sequence shown here is derived from an EMBL/GenBank/DDBJ whole genome shotgun (WGS) entry which is preliminary data.</text>
</comment>
<evidence type="ECO:0000313" key="5">
    <source>
        <dbReference type="Proteomes" id="UP000278653"/>
    </source>
</evidence>
<protein>
    <submittedName>
        <fullName evidence="2">ABC transporter, permease protein</fullName>
    </submittedName>
    <submittedName>
        <fullName evidence="3">Bacterial membrane protein YfhO</fullName>
    </submittedName>
</protein>
<dbReference type="Pfam" id="PF09586">
    <property type="entry name" value="YfhO"/>
    <property type="match status" value="1"/>
</dbReference>
<dbReference type="RefSeq" id="WP_004269815.1">
    <property type="nucleotide sequence ID" value="NZ_JALDTY010000006.1"/>
</dbReference>
<feature type="transmembrane region" description="Helical" evidence="1">
    <location>
        <begin position="6"/>
        <end position="27"/>
    </location>
</feature>
<name>A0A139R913_STRMT</name>
<evidence type="ECO:0000313" key="2">
    <source>
        <dbReference type="EMBL" id="KXU11219.1"/>
    </source>
</evidence>
<proteinExistence type="predicted"/>
<dbReference type="InterPro" id="IPR018580">
    <property type="entry name" value="Uncharacterised_YfhO"/>
</dbReference>
<feature type="transmembrane region" description="Helical" evidence="1">
    <location>
        <begin position="105"/>
        <end position="124"/>
    </location>
</feature>
<dbReference type="Proteomes" id="UP000070779">
    <property type="component" value="Unassembled WGS sequence"/>
</dbReference>
<keyword evidence="1" id="KW-0472">Membrane</keyword>
<feature type="transmembrane region" description="Helical" evidence="1">
    <location>
        <begin position="319"/>
        <end position="340"/>
    </location>
</feature>
<reference evidence="3 5" key="2">
    <citation type="submission" date="2018-11" db="EMBL/GenBank/DDBJ databases">
        <title>Species Designations Belie Phenotypic and Genotypic Heterogeneity in Oral Streptococci.</title>
        <authorList>
            <person name="Velsko I."/>
        </authorList>
    </citation>
    <scope>NUCLEOTIDE SEQUENCE [LARGE SCALE GENOMIC DNA]</scope>
    <source>
        <strain evidence="3 5">BCC15</strain>
    </source>
</reference>
<feature type="transmembrane region" description="Helical" evidence="1">
    <location>
        <begin position="434"/>
        <end position="452"/>
    </location>
</feature>
<dbReference type="Proteomes" id="UP000278653">
    <property type="component" value="Unassembled WGS sequence"/>
</dbReference>
<gene>
    <name evidence="3" type="ORF">D8865_00135</name>
    <name evidence="2" type="ORF">SMIDD22_01605</name>
</gene>
<feature type="transmembrane region" description="Helical" evidence="1">
    <location>
        <begin position="816"/>
        <end position="838"/>
    </location>
</feature>
<sequence>MKLFFKTYWTYFISFIIPIIIMIGVYLSQGIYWNSDTSPLLGDGFHQYVIFDVALRNILHGNGSLFYTFTSGLGLNFYALSSYYLGSFLSPLVYFFNLSNMPDAVYLTTLLKFGLIGLSTYFSLNKLFQSIPKPLKLALSTSYALMSFTASQLEIKTWLDVFILIPLIITGLQLLVTEKKFLLYFTSLSILFIQNYYFGYMTVLFLIFWYLCQISWDFKTRKSSFLDFIITSVLAGMASLILTLPTLFDLQTHGEKLTEVTKFQTESSWYLDLFAKQFIGSFDTTKYGAIPMIFVGLLPFILTILFFTLKSIKFHVKLIYAIFFAFLIASFYIEALNLFWQGMHTPNMFLHRYAWIFSTLLIYTAAEVLNRLKEIKIWNFLVSLFLLITGFLATIYLKSHYSFLTDLNILLTLEFLIVYSLLLLAVIKKFISVNLFAILISLFIMVEISLNASSQIDGIAKEWGFASRSSYSRDIPAMESFSTYTGNQFTRTEKLQTQTGNDSMKFNYNGISQFSSVRNRSASSTLDKLGFKSSGTNLNLRYANNSILVDSLFGIQYNISDSPIDKYGFQDVYQKDNLTLYENQYSLPIAFASQSIYNDVKFNEHTLDNQASFLNQLANVDFDYFSPIPYEKTENTNDLISVISSSNEDASIQYQIQVPENSQVYLSFTNLHFSNDKQKKVDILVNGEKKTFTTDNVFSFFNLGYTKEKKTFNINVSFPGNSQVSFESPTFYRLDTKTFTEAIQKIKEQPVTVSTSKNKVFATYDVKQDTSIFFTIPYDKGWSAYKDGKKIEIKQAQIGFMKVDIPKGKGTITLSFIPNGFITGAICSFTSLLLFGTYNHRRKSSKA</sequence>
<reference evidence="2 4" key="1">
    <citation type="submission" date="2016-01" db="EMBL/GenBank/DDBJ databases">
        <title>Highly variable Streptococcus oralis are common among viridans streptococci isolated from primates.</title>
        <authorList>
            <person name="Denapaite D."/>
            <person name="Rieger M."/>
            <person name="Koendgen S."/>
            <person name="Brueckner R."/>
            <person name="Ochigava I."/>
            <person name="Kappeler P."/>
            <person name="Maetz-Rensing K."/>
            <person name="Leendertz F."/>
            <person name="Hakenbeck R."/>
        </authorList>
    </citation>
    <scope>NUCLEOTIDE SEQUENCE [LARGE SCALE GENOMIC DNA]</scope>
    <source>
        <strain evidence="2 4">DD22</strain>
    </source>
</reference>
<feature type="transmembrane region" description="Helical" evidence="1">
    <location>
        <begin position="224"/>
        <end position="248"/>
    </location>
</feature>
<dbReference type="PANTHER" id="PTHR38454">
    <property type="entry name" value="INTEGRAL MEMBRANE PROTEIN-RELATED"/>
    <property type="match status" value="1"/>
</dbReference>
<evidence type="ECO:0000256" key="1">
    <source>
        <dbReference type="SAM" id="Phobius"/>
    </source>
</evidence>
<dbReference type="PANTHER" id="PTHR38454:SF1">
    <property type="entry name" value="INTEGRAL MEMBRANE PROTEIN"/>
    <property type="match status" value="1"/>
</dbReference>
<feature type="transmembrane region" description="Helical" evidence="1">
    <location>
        <begin position="65"/>
        <end position="85"/>
    </location>
</feature>
<evidence type="ECO:0000313" key="3">
    <source>
        <dbReference type="EMBL" id="RSI63036.1"/>
    </source>
</evidence>
<keyword evidence="1" id="KW-1133">Transmembrane helix</keyword>
<dbReference type="PATRIC" id="fig|28037.238.peg.1908"/>
<dbReference type="AlphaFoldDB" id="A0A139R913"/>
<accession>A0A139R913</accession>
<feature type="transmembrane region" description="Helical" evidence="1">
    <location>
        <begin position="352"/>
        <end position="370"/>
    </location>
</feature>
<feature type="transmembrane region" description="Helical" evidence="1">
    <location>
        <begin position="182"/>
        <end position="212"/>
    </location>
</feature>
<organism evidence="2 4">
    <name type="scientific">Streptococcus mitis</name>
    <dbReference type="NCBI Taxonomy" id="28037"/>
    <lineage>
        <taxon>Bacteria</taxon>
        <taxon>Bacillati</taxon>
        <taxon>Bacillota</taxon>
        <taxon>Bacilli</taxon>
        <taxon>Lactobacillales</taxon>
        <taxon>Streptococcaceae</taxon>
        <taxon>Streptococcus</taxon>
        <taxon>Streptococcus mitis group</taxon>
    </lineage>
</organism>
<feature type="transmembrane region" description="Helical" evidence="1">
    <location>
        <begin position="409"/>
        <end position="427"/>
    </location>
</feature>
<feature type="transmembrane region" description="Helical" evidence="1">
    <location>
        <begin position="377"/>
        <end position="397"/>
    </location>
</feature>
<dbReference type="EMBL" id="RJNH01000001">
    <property type="protein sequence ID" value="RSI63036.1"/>
    <property type="molecule type" value="Genomic_DNA"/>
</dbReference>
<evidence type="ECO:0000313" key="4">
    <source>
        <dbReference type="Proteomes" id="UP000070779"/>
    </source>
</evidence>
<feature type="transmembrane region" description="Helical" evidence="1">
    <location>
        <begin position="157"/>
        <end position="176"/>
    </location>
</feature>
<dbReference type="EMBL" id="LQZD01000405">
    <property type="protein sequence ID" value="KXU11219.1"/>
    <property type="molecule type" value="Genomic_DNA"/>
</dbReference>
<keyword evidence="1" id="KW-0812">Transmembrane</keyword>
<feature type="transmembrane region" description="Helical" evidence="1">
    <location>
        <begin position="287"/>
        <end position="307"/>
    </location>
</feature>